<accession>A0A1L5F8T5</accession>
<gene>
    <name evidence="1" type="ORF">BS101_11865</name>
</gene>
<dbReference type="SUPFAM" id="SSF51126">
    <property type="entry name" value="Pectin lyase-like"/>
    <property type="match status" value="1"/>
</dbReference>
<dbReference type="InterPro" id="IPR006626">
    <property type="entry name" value="PbH1"/>
</dbReference>
<evidence type="ECO:0008006" key="3">
    <source>
        <dbReference type="Google" id="ProtNLM"/>
    </source>
</evidence>
<dbReference type="SMART" id="SM00710">
    <property type="entry name" value="PbH1"/>
    <property type="match status" value="9"/>
</dbReference>
<evidence type="ECO:0000313" key="1">
    <source>
        <dbReference type="EMBL" id="APM39387.1"/>
    </source>
</evidence>
<organism evidence="1 2">
    <name type="scientific">Clostridium kluyveri</name>
    <dbReference type="NCBI Taxonomy" id="1534"/>
    <lineage>
        <taxon>Bacteria</taxon>
        <taxon>Bacillati</taxon>
        <taxon>Bacillota</taxon>
        <taxon>Clostridia</taxon>
        <taxon>Eubacteriales</taxon>
        <taxon>Clostridiaceae</taxon>
        <taxon>Clostridium</taxon>
    </lineage>
</organism>
<dbReference type="InterPro" id="IPR012334">
    <property type="entry name" value="Pectin_lyas_fold"/>
</dbReference>
<dbReference type="InterPro" id="IPR011050">
    <property type="entry name" value="Pectin_lyase_fold/virulence"/>
</dbReference>
<dbReference type="Proteomes" id="UP000184604">
    <property type="component" value="Chromosome"/>
</dbReference>
<proteinExistence type="predicted"/>
<dbReference type="EMBL" id="CP018335">
    <property type="protein sequence ID" value="APM39387.1"/>
    <property type="molecule type" value="Genomic_DNA"/>
</dbReference>
<sequence>MSIDVSQRVAQIRTAEYGKDVRENLAGGIEDIADDVNDFETTSTQQQAQFEVSINSRQTNLENVFNQEIANQSVENPSNMETVAARTDNVNNTTYNTIGQRLDNQASHLADVVLVTWFGAKCDGITDNTIAFKNAFATGKEVIIPNTNPDSFYKISEVLIITNNVVGVGLPKIKMFPVNPQDTVNNAGKSQIFRAVNQINSKIKISGTYCIGNWDGISTITEHSHIIAVCASDNVEICNNIFETPQGDCVYVGAYTFDDTIKIKNTSDNPNIHDNIFINPYRCSVALVSSENPKIKDNQISKNNTFVSAIDIEPNNNDGTYIKNIEIENNIFNINNVITSILIVNKSANSIKDVKIKSNTFNTTGYGIRASDQSSNANLGNVEIYDNKYNGNNISSGFININCISDFIDIKNNKDIGIGATWFITQSNNINVEQNTWKSLDGVTDRLNWLLIGESPIIRVSKNDIYNCDNIDGALRIVGYDTTITKNVDITENNFYNVKRAIGIDNRTDNTLFQIEKLQIVDNSIDNYFDGIHLACNILDLIIKNQYKGIGVPVEYNSFFSYGTIASPEFYNISNDIYATAMPTSGTYTKGQVVKNINPVETGTSGNMYIVFGWICITGGTPGTWRALKILTGN</sequence>
<reference evidence="1 2" key="1">
    <citation type="submission" date="2016-12" db="EMBL/GenBank/DDBJ databases">
        <title>Complete genome sequence of Clostridium kluyveri JZZ isolated from the pit mud of a Chinese flavor liquor-making factory.</title>
        <authorList>
            <person name="Wang Y."/>
        </authorList>
    </citation>
    <scope>NUCLEOTIDE SEQUENCE [LARGE SCALE GENOMIC DNA]</scope>
    <source>
        <strain evidence="1 2">JZZ</strain>
    </source>
</reference>
<protein>
    <recommendedName>
        <fullName evidence="3">Right handed beta helix domain-containing protein</fullName>
    </recommendedName>
</protein>
<name>A0A1L5F8T5_CLOKL</name>
<evidence type="ECO:0000313" key="2">
    <source>
        <dbReference type="Proteomes" id="UP000184604"/>
    </source>
</evidence>
<dbReference type="AlphaFoldDB" id="A0A1L5F8T5"/>
<dbReference type="OrthoDB" id="2492063at2"/>
<dbReference type="RefSeq" id="WP_073539012.1">
    <property type="nucleotide sequence ID" value="NZ_CP018335.1"/>
</dbReference>
<dbReference type="Gene3D" id="2.160.20.10">
    <property type="entry name" value="Single-stranded right-handed beta-helix, Pectin lyase-like"/>
    <property type="match status" value="1"/>
</dbReference>